<dbReference type="EMBL" id="JAGGJR010000011">
    <property type="protein sequence ID" value="MBP1875480.1"/>
    <property type="molecule type" value="Genomic_DNA"/>
</dbReference>
<keyword evidence="2" id="KW-1185">Reference proteome</keyword>
<reference evidence="1" key="1">
    <citation type="submission" date="2021-03" db="EMBL/GenBank/DDBJ databases">
        <title>Genomic Encyclopedia of Type Strains, Phase IV (KMG-IV): sequencing the most valuable type-strain genomes for metagenomic binning, comparative biology and taxonomic classification.</title>
        <authorList>
            <person name="Goeker M."/>
        </authorList>
    </citation>
    <scope>NUCLEOTIDE SEQUENCE</scope>
    <source>
        <strain evidence="1">DSM 18131</strain>
    </source>
</reference>
<comment type="caution">
    <text evidence="1">The sequence shown here is derived from an EMBL/GenBank/DDBJ whole genome shotgun (WGS) entry which is preliminary data.</text>
</comment>
<organism evidence="1 2">
    <name type="scientific">Ensifer adhaerens</name>
    <name type="common">Sinorhizobium morelense</name>
    <dbReference type="NCBI Taxonomy" id="106592"/>
    <lineage>
        <taxon>Bacteria</taxon>
        <taxon>Pseudomonadati</taxon>
        <taxon>Pseudomonadota</taxon>
        <taxon>Alphaproteobacteria</taxon>
        <taxon>Hyphomicrobiales</taxon>
        <taxon>Rhizobiaceae</taxon>
        <taxon>Sinorhizobium/Ensifer group</taxon>
        <taxon>Ensifer</taxon>
    </lineage>
</organism>
<dbReference type="Proteomes" id="UP000823773">
    <property type="component" value="Unassembled WGS sequence"/>
</dbReference>
<evidence type="ECO:0000313" key="1">
    <source>
        <dbReference type="EMBL" id="MBP1875480.1"/>
    </source>
</evidence>
<protein>
    <submittedName>
        <fullName evidence="1">Uncharacterized protein</fullName>
    </submittedName>
</protein>
<gene>
    <name evidence="1" type="ORF">J2Z19_005216</name>
</gene>
<evidence type="ECO:0000313" key="2">
    <source>
        <dbReference type="Proteomes" id="UP000823773"/>
    </source>
</evidence>
<accession>A0ACC5T328</accession>
<name>A0ACC5T328_ENSAD</name>
<sequence>MPLFIVHHQHSPDTCPARDPAKGTMLLNHLSRSGAARHGVLIKAEAVARASHSLFFIAEATDETVLEAFQVRCTVDKTAPLALRRDGFF</sequence>
<proteinExistence type="predicted"/>